<dbReference type="Pfam" id="PF00085">
    <property type="entry name" value="Thioredoxin"/>
    <property type="match status" value="1"/>
</dbReference>
<dbReference type="AlphaFoldDB" id="B3RXW3"/>
<evidence type="ECO:0000256" key="4">
    <source>
        <dbReference type="PIRSR" id="PIRSR000077-4"/>
    </source>
</evidence>
<feature type="site" description="Contributes to redox potential value" evidence="3">
    <location>
        <position position="39"/>
    </location>
</feature>
<dbReference type="InterPro" id="IPR013766">
    <property type="entry name" value="Thioredoxin_domain"/>
</dbReference>
<dbReference type="InterPro" id="IPR036249">
    <property type="entry name" value="Thioredoxin-like_sf"/>
</dbReference>
<feature type="site" description="Contributes to redox potential value" evidence="3">
    <location>
        <position position="40"/>
    </location>
</feature>
<reference evidence="6 7" key="1">
    <citation type="journal article" date="2008" name="Nature">
        <title>The Trichoplax genome and the nature of placozoans.</title>
        <authorList>
            <person name="Srivastava M."/>
            <person name="Begovic E."/>
            <person name="Chapman J."/>
            <person name="Putnam N.H."/>
            <person name="Hellsten U."/>
            <person name="Kawashima T."/>
            <person name="Kuo A."/>
            <person name="Mitros T."/>
            <person name="Salamov A."/>
            <person name="Carpenter M.L."/>
            <person name="Signorovitch A.Y."/>
            <person name="Moreno M.A."/>
            <person name="Kamm K."/>
            <person name="Grimwood J."/>
            <person name="Schmutz J."/>
            <person name="Shapiro H."/>
            <person name="Grigoriev I.V."/>
            <person name="Buss L.W."/>
            <person name="Schierwater B."/>
            <person name="Dellaporta S.L."/>
            <person name="Rokhsar D.S."/>
        </authorList>
    </citation>
    <scope>NUCLEOTIDE SEQUENCE [LARGE SCALE GENOMIC DNA]</scope>
    <source>
        <strain evidence="6 7">Grell-BS-1999</strain>
    </source>
</reference>
<dbReference type="GeneID" id="6754032"/>
<dbReference type="InterPro" id="IPR005746">
    <property type="entry name" value="Thioredoxin"/>
</dbReference>
<dbReference type="HOGENOM" id="CLU_090389_14_4_1"/>
<evidence type="ECO:0000256" key="3">
    <source>
        <dbReference type="PIRSR" id="PIRSR000077-1"/>
    </source>
</evidence>
<feature type="site" description="Deprotonates C-terminal active site Cys" evidence="3">
    <location>
        <position position="32"/>
    </location>
</feature>
<evidence type="ECO:0000313" key="6">
    <source>
        <dbReference type="EMBL" id="EDV24929.1"/>
    </source>
</evidence>
<dbReference type="InParanoid" id="B3RXW3"/>
<feature type="disulfide bond" description="Redox-active" evidence="4">
    <location>
        <begin position="38"/>
        <end position="41"/>
    </location>
</feature>
<dbReference type="PROSITE" id="PS51352">
    <property type="entry name" value="THIOREDOXIN_2"/>
    <property type="match status" value="1"/>
</dbReference>
<keyword evidence="1 4" id="KW-1015">Disulfide bond</keyword>
<name>B3RXW3_TRIAD</name>
<dbReference type="Proteomes" id="UP000009022">
    <property type="component" value="Unassembled WGS sequence"/>
</dbReference>
<evidence type="ECO:0000256" key="2">
    <source>
        <dbReference type="PIRNR" id="PIRNR000077"/>
    </source>
</evidence>
<dbReference type="eggNOG" id="KOG0907">
    <property type="taxonomic scope" value="Eukaryota"/>
</dbReference>
<dbReference type="EMBL" id="DS985245">
    <property type="protein sequence ID" value="EDV24929.1"/>
    <property type="molecule type" value="Genomic_DNA"/>
</dbReference>
<dbReference type="PRINTS" id="PR00421">
    <property type="entry name" value="THIOREDOXIN"/>
</dbReference>
<dbReference type="PIRSF" id="PIRSF000077">
    <property type="entry name" value="Thioredoxin"/>
    <property type="match status" value="1"/>
</dbReference>
<dbReference type="Gene3D" id="3.40.30.10">
    <property type="entry name" value="Glutaredoxin"/>
    <property type="match status" value="1"/>
</dbReference>
<dbReference type="PANTHER" id="PTHR46115">
    <property type="entry name" value="THIOREDOXIN-LIKE PROTEIN 1"/>
    <property type="match status" value="1"/>
</dbReference>
<dbReference type="SUPFAM" id="SSF52833">
    <property type="entry name" value="Thioredoxin-like"/>
    <property type="match status" value="1"/>
</dbReference>
<organism evidence="6 7">
    <name type="scientific">Trichoplax adhaerens</name>
    <name type="common">Trichoplax reptans</name>
    <dbReference type="NCBI Taxonomy" id="10228"/>
    <lineage>
        <taxon>Eukaryota</taxon>
        <taxon>Metazoa</taxon>
        <taxon>Placozoa</taxon>
        <taxon>Uniplacotomia</taxon>
        <taxon>Trichoplacea</taxon>
        <taxon>Trichoplacidae</taxon>
        <taxon>Trichoplax</taxon>
    </lineage>
</organism>
<sequence>MPETQGKVKLVKDLNQFKKIIKSVKDVLIVVDFCASWCVPCNTISPQIRQLAENMQHNVLFLEIDVEQNEEVSEKYEIRSLPTFLFFKNGVKINQFSGASMEKLQQLINQHT</sequence>
<gene>
    <name evidence="6" type="ORF">TRIADDRAFT_25254</name>
</gene>
<evidence type="ECO:0000256" key="1">
    <source>
        <dbReference type="ARBA" id="ARBA00023157"/>
    </source>
</evidence>
<accession>B3RXW3</accession>
<feature type="domain" description="Thioredoxin" evidence="5">
    <location>
        <begin position="1"/>
        <end position="112"/>
    </location>
</feature>
<dbReference type="OMA" id="CYADWCS"/>
<feature type="active site" description="Nucleophile" evidence="3">
    <location>
        <position position="38"/>
    </location>
</feature>
<dbReference type="STRING" id="10228.B3RXW3"/>
<feature type="active site" description="Nucleophile" evidence="3">
    <location>
        <position position="41"/>
    </location>
</feature>
<dbReference type="CDD" id="cd02947">
    <property type="entry name" value="TRX_family"/>
    <property type="match status" value="1"/>
</dbReference>
<evidence type="ECO:0000313" key="7">
    <source>
        <dbReference type="Proteomes" id="UP000009022"/>
    </source>
</evidence>
<protein>
    <recommendedName>
        <fullName evidence="2">Thioredoxin</fullName>
    </recommendedName>
</protein>
<comment type="similarity">
    <text evidence="2">Belongs to the thioredoxin family.</text>
</comment>
<evidence type="ECO:0000259" key="5">
    <source>
        <dbReference type="PROSITE" id="PS51352"/>
    </source>
</evidence>
<dbReference type="GO" id="GO:0015035">
    <property type="term" value="F:protein-disulfide reductase activity"/>
    <property type="evidence" value="ECO:0007669"/>
    <property type="project" value="InterPro"/>
</dbReference>
<dbReference type="PhylomeDB" id="B3RXW3"/>
<dbReference type="RefSeq" id="XP_002112819.1">
    <property type="nucleotide sequence ID" value="XM_002112783.1"/>
</dbReference>
<keyword evidence="4" id="KW-0676">Redox-active center</keyword>
<dbReference type="KEGG" id="tad:TRIADDRAFT_25254"/>
<dbReference type="CTD" id="6754032"/>
<proteinExistence type="inferred from homology"/>
<dbReference type="OrthoDB" id="2121326at2759"/>
<keyword evidence="7" id="KW-1185">Reference proteome</keyword>